<dbReference type="InterPro" id="IPR017907">
    <property type="entry name" value="Znf_RING_CS"/>
</dbReference>
<evidence type="ECO:0000259" key="7">
    <source>
        <dbReference type="PROSITE" id="PS50089"/>
    </source>
</evidence>
<feature type="region of interest" description="Disordered" evidence="5">
    <location>
        <begin position="483"/>
        <end position="519"/>
    </location>
</feature>
<evidence type="ECO:0000256" key="2">
    <source>
        <dbReference type="ARBA" id="ARBA00022771"/>
    </source>
</evidence>
<organism evidence="8 9">
    <name type="scientific">Heterodera trifolii</name>
    <dbReference type="NCBI Taxonomy" id="157864"/>
    <lineage>
        <taxon>Eukaryota</taxon>
        <taxon>Metazoa</taxon>
        <taxon>Ecdysozoa</taxon>
        <taxon>Nematoda</taxon>
        <taxon>Chromadorea</taxon>
        <taxon>Rhabditida</taxon>
        <taxon>Tylenchina</taxon>
        <taxon>Tylenchomorpha</taxon>
        <taxon>Tylenchoidea</taxon>
        <taxon>Heteroderidae</taxon>
        <taxon>Heteroderinae</taxon>
        <taxon>Heterodera</taxon>
    </lineage>
</organism>
<keyword evidence="1" id="KW-0479">Metal-binding</keyword>
<dbReference type="SUPFAM" id="SSF57850">
    <property type="entry name" value="RING/U-box"/>
    <property type="match status" value="1"/>
</dbReference>
<dbReference type="CDD" id="cd16449">
    <property type="entry name" value="RING-HC"/>
    <property type="match status" value="1"/>
</dbReference>
<reference evidence="8 9" key="1">
    <citation type="submission" date="2024-10" db="EMBL/GenBank/DDBJ databases">
        <authorList>
            <person name="Kim D."/>
        </authorList>
    </citation>
    <scope>NUCLEOTIDE SEQUENCE [LARGE SCALE GENOMIC DNA]</scope>
    <source>
        <strain evidence="8">BH-2024</strain>
    </source>
</reference>
<comment type="caution">
    <text evidence="8">The sequence shown here is derived from an EMBL/GenBank/DDBJ whole genome shotgun (WGS) entry which is preliminary data.</text>
</comment>
<evidence type="ECO:0000256" key="5">
    <source>
        <dbReference type="SAM" id="MobiDB-lite"/>
    </source>
</evidence>
<evidence type="ECO:0000256" key="4">
    <source>
        <dbReference type="PROSITE-ProRule" id="PRU00175"/>
    </source>
</evidence>
<evidence type="ECO:0000313" key="9">
    <source>
        <dbReference type="Proteomes" id="UP001620626"/>
    </source>
</evidence>
<accession>A0ABD2IEC3</accession>
<name>A0ABD2IEC3_9BILA</name>
<evidence type="ECO:0000256" key="3">
    <source>
        <dbReference type="ARBA" id="ARBA00022833"/>
    </source>
</evidence>
<gene>
    <name evidence="8" type="ORF">niasHT_032039</name>
</gene>
<protein>
    <recommendedName>
        <fullName evidence="7">RING-type domain-containing protein</fullName>
    </recommendedName>
</protein>
<feature type="compositionally biased region" description="Low complexity" evidence="5">
    <location>
        <begin position="484"/>
        <end position="495"/>
    </location>
</feature>
<keyword evidence="9" id="KW-1185">Reference proteome</keyword>
<keyword evidence="2 4" id="KW-0863">Zinc-finger</keyword>
<dbReference type="EMBL" id="JBICBT010001268">
    <property type="protein sequence ID" value="KAL3075836.1"/>
    <property type="molecule type" value="Genomic_DNA"/>
</dbReference>
<dbReference type="GO" id="GO:0008270">
    <property type="term" value="F:zinc ion binding"/>
    <property type="evidence" value="ECO:0007669"/>
    <property type="project" value="UniProtKB-KW"/>
</dbReference>
<dbReference type="InterPro" id="IPR001841">
    <property type="entry name" value="Znf_RING"/>
</dbReference>
<feature type="signal peptide" evidence="6">
    <location>
        <begin position="1"/>
        <end position="20"/>
    </location>
</feature>
<keyword evidence="6" id="KW-0732">Signal</keyword>
<evidence type="ECO:0000313" key="8">
    <source>
        <dbReference type="EMBL" id="KAL3075836.1"/>
    </source>
</evidence>
<dbReference type="PROSITE" id="PS50089">
    <property type="entry name" value="ZF_RING_2"/>
    <property type="match status" value="1"/>
</dbReference>
<dbReference type="PROSITE" id="PS00518">
    <property type="entry name" value="ZF_RING_1"/>
    <property type="match status" value="1"/>
</dbReference>
<keyword evidence="3" id="KW-0862">Zinc</keyword>
<sequence length="584" mass="67597">MKNVLPFLILLLTQFSSSVCQIIRKYDQNLETINGATDHLVQISPPGNYRIIIWANFKQQKFECEENTIFFNVRRLETNENDDNNKILNFCWMTLLWKLEQLPKCFGSFYTVTTDEKGQFLMEKNRTIQTGKTAQNLSLHIIPLNQEVAISDSFVYFAVQKVYSLAKNVPLDSLCNFDNNWNNSKCILNYFEKFADKKGTILSIFDKWSKSSVNWLSKENFFLFAILQELLNELKQRINNGHKVEGDCAEMLDTFWHYFNGENHPLFDLVKLRLVDEQIVSLIGELCQISQKLHFSPQSLDGQFKCQDFNNFFCKKWATVHERMLRFSEPKLALDSFCHWIMPNEAKDKESADGISKSDEMSDEMRQIVKFWMAVLSAKMYYHCSKWTENELIMLRDIGEIIQSVVIGAGNSSKEKIDNLMKAVQSEPEFETICAKFSDFTEDCQLEHRIMLFPWDEIVQKFPCNQNGFGNLFDVQPFERKASSEAPESSEASEPNYTKNNGKKKVSPKRKEQKGGTKGLWSATCSFCHKAEVVSCFVGCRHFVCENCLLNFLDDICPRCARNNGNNNTKSRFLPPKCFQSSTP</sequence>
<feature type="chain" id="PRO_5044800557" description="RING-type domain-containing protein" evidence="6">
    <location>
        <begin position="21"/>
        <end position="584"/>
    </location>
</feature>
<dbReference type="Proteomes" id="UP001620626">
    <property type="component" value="Unassembled WGS sequence"/>
</dbReference>
<evidence type="ECO:0000256" key="6">
    <source>
        <dbReference type="SAM" id="SignalP"/>
    </source>
</evidence>
<dbReference type="AlphaFoldDB" id="A0ABD2IEC3"/>
<proteinExistence type="predicted"/>
<feature type="domain" description="RING-type" evidence="7">
    <location>
        <begin position="525"/>
        <end position="560"/>
    </location>
</feature>
<evidence type="ECO:0000256" key="1">
    <source>
        <dbReference type="ARBA" id="ARBA00022723"/>
    </source>
</evidence>